<comment type="similarity">
    <text evidence="2">Belongs to the Rab GDI family.</text>
</comment>
<dbReference type="Pfam" id="PF00996">
    <property type="entry name" value="GDI"/>
    <property type="match status" value="2"/>
</dbReference>
<dbReference type="Proteomes" id="UP000887575">
    <property type="component" value="Unassembled WGS sequence"/>
</dbReference>
<name>A0AAF3FDH2_9BILA</name>
<accession>A0AAF3FDH2</accession>
<dbReference type="GO" id="GO:0006886">
    <property type="term" value="P:intracellular protein transport"/>
    <property type="evidence" value="ECO:0007669"/>
    <property type="project" value="InterPro"/>
</dbReference>
<dbReference type="WBParaSite" id="MBELARI_LOCUS5047">
    <property type="protein sequence ID" value="MBELARI_LOCUS5047"/>
    <property type="gene ID" value="MBELARI_LOCUS5047"/>
</dbReference>
<dbReference type="PRINTS" id="PR00891">
    <property type="entry name" value="RABGDIREP"/>
</dbReference>
<proteinExistence type="inferred from homology"/>
<dbReference type="PANTHER" id="PTHR11787:SF4">
    <property type="entry name" value="CHM, RAB ESCORT PROTEIN 1"/>
    <property type="match status" value="1"/>
</dbReference>
<dbReference type="AlphaFoldDB" id="A0AAF3FDH2"/>
<keyword evidence="5" id="KW-1185">Reference proteome</keyword>
<dbReference type="Gene3D" id="3.50.50.60">
    <property type="entry name" value="FAD/NAD(P)-binding domain"/>
    <property type="match status" value="1"/>
</dbReference>
<dbReference type="GO" id="GO:0016192">
    <property type="term" value="P:vesicle-mediated transport"/>
    <property type="evidence" value="ECO:0007669"/>
    <property type="project" value="TreeGrafter"/>
</dbReference>
<organism evidence="5 6">
    <name type="scientific">Mesorhabditis belari</name>
    <dbReference type="NCBI Taxonomy" id="2138241"/>
    <lineage>
        <taxon>Eukaryota</taxon>
        <taxon>Metazoa</taxon>
        <taxon>Ecdysozoa</taxon>
        <taxon>Nematoda</taxon>
        <taxon>Chromadorea</taxon>
        <taxon>Rhabditida</taxon>
        <taxon>Rhabditina</taxon>
        <taxon>Rhabditomorpha</taxon>
        <taxon>Rhabditoidea</taxon>
        <taxon>Rhabditidae</taxon>
        <taxon>Mesorhabditinae</taxon>
        <taxon>Mesorhabditis</taxon>
    </lineage>
</organism>
<keyword evidence="4" id="KW-0963">Cytoplasm</keyword>
<dbReference type="InterPro" id="IPR018203">
    <property type="entry name" value="GDP_dissociation_inhibitor"/>
</dbReference>
<comment type="subcellular location">
    <subcellularLocation>
        <location evidence="1">Cytoplasm</location>
    </subcellularLocation>
</comment>
<evidence type="ECO:0000256" key="3">
    <source>
        <dbReference type="ARBA" id="ARBA00022468"/>
    </source>
</evidence>
<dbReference type="FunFam" id="1.10.405.10:FF:000003">
    <property type="entry name" value="Rab proteins geranylgeranyltransferase component A"/>
    <property type="match status" value="1"/>
</dbReference>
<evidence type="ECO:0000256" key="1">
    <source>
        <dbReference type="ARBA" id="ARBA00004496"/>
    </source>
</evidence>
<dbReference type="GO" id="GO:0005829">
    <property type="term" value="C:cytosol"/>
    <property type="evidence" value="ECO:0007669"/>
    <property type="project" value="TreeGrafter"/>
</dbReference>
<reference evidence="6" key="1">
    <citation type="submission" date="2024-02" db="UniProtKB">
        <authorList>
            <consortium name="WormBaseParasite"/>
        </authorList>
    </citation>
    <scope>IDENTIFICATION</scope>
</reference>
<dbReference type="GO" id="GO:0005634">
    <property type="term" value="C:nucleus"/>
    <property type="evidence" value="ECO:0007669"/>
    <property type="project" value="TreeGrafter"/>
</dbReference>
<evidence type="ECO:0008006" key="7">
    <source>
        <dbReference type="Google" id="ProtNLM"/>
    </source>
</evidence>
<evidence type="ECO:0000313" key="5">
    <source>
        <dbReference type="Proteomes" id="UP000887575"/>
    </source>
</evidence>
<dbReference type="PIRSF" id="PIRSF016550">
    <property type="entry name" value="Rab_ger_ger_transf_A_euk"/>
    <property type="match status" value="1"/>
</dbReference>
<dbReference type="GO" id="GO:0007264">
    <property type="term" value="P:small GTPase-mediated signal transduction"/>
    <property type="evidence" value="ECO:0007669"/>
    <property type="project" value="InterPro"/>
</dbReference>
<dbReference type="Gene3D" id="3.30.519.10">
    <property type="entry name" value="Guanine Nucleotide Dissociation Inhibitor, domain 2"/>
    <property type="match status" value="1"/>
</dbReference>
<evidence type="ECO:0000313" key="6">
    <source>
        <dbReference type="WBParaSite" id="MBELARI_LOCUS5047"/>
    </source>
</evidence>
<dbReference type="SUPFAM" id="SSF51905">
    <property type="entry name" value="FAD/NAD(P)-binding domain"/>
    <property type="match status" value="1"/>
</dbReference>
<evidence type="ECO:0000256" key="2">
    <source>
        <dbReference type="ARBA" id="ARBA00005593"/>
    </source>
</evidence>
<dbReference type="PANTHER" id="PTHR11787">
    <property type="entry name" value="RAB GDP-DISSOCIATION INHIBITOR"/>
    <property type="match status" value="1"/>
</dbReference>
<dbReference type="InterPro" id="IPR001738">
    <property type="entry name" value="Rab_escort"/>
</dbReference>
<dbReference type="InterPro" id="IPR036188">
    <property type="entry name" value="FAD/NAD-bd_sf"/>
</dbReference>
<sequence length="506" mass="57276">MDDSLPDHVDVVIVGTGLPEAILAAACSRSGLSVLHLDRNPFYGENWASFNLNTLDEWIGENKKELSETTVSESIKEKIQADESYISFGDNRQIFDLEKQWTEDSATEKVVKNKDGEETTSTYRAIIEKEWRRFSIDITPKILLSRGTMVQTLCDSEVSKYAEFKCVNRLLCFCDGDKKICRVPYNRSEIFETDQLSFVDKRRIMKFMQFCLEWSKNQDEMKDWKEFADKSFSEFLATVHNLEGSTQRFITDAIAILEPNPTTLTGLQAVCRFIDSVGVFGPSPFLYPLYGCGELPQCFCRLCAVFGGLYALHLQVDGIILKENKVVAVVAGGQRVNCDHIITSPRYAPKKFGTLSGELVDRAILVTDDTILKEEKEQISILSLASISPPQCAARLFEAGYESCLAPRGYYLSQLTGARRDDKNYLKEVEEKLYDSEDSPRVLMRLRFASAAGSFQYSEESPTNFAVLPPPNVKLDYSDVIISSRELFTKFWPDRDFLPRGLPTVE</sequence>
<evidence type="ECO:0000256" key="4">
    <source>
        <dbReference type="ARBA" id="ARBA00022490"/>
    </source>
</evidence>
<dbReference type="GO" id="GO:0005092">
    <property type="term" value="F:GDP-dissociation inhibitor activity"/>
    <property type="evidence" value="ECO:0007669"/>
    <property type="project" value="InterPro"/>
</dbReference>
<keyword evidence="3" id="KW-0343">GTPase activation</keyword>
<dbReference type="GO" id="GO:0005096">
    <property type="term" value="F:GTPase activator activity"/>
    <property type="evidence" value="ECO:0007669"/>
    <property type="project" value="UniProtKB-KW"/>
</dbReference>
<dbReference type="GO" id="GO:0005968">
    <property type="term" value="C:Rab-protein geranylgeranyltransferase complex"/>
    <property type="evidence" value="ECO:0007669"/>
    <property type="project" value="InterPro"/>
</dbReference>
<dbReference type="Gene3D" id="1.10.405.10">
    <property type="entry name" value="Guanine Nucleotide Dissociation Inhibitor, domain 1"/>
    <property type="match status" value="1"/>
</dbReference>
<protein>
    <recommendedName>
        <fullName evidence="7">Rab proteins geranylgeranyltransferase component A</fullName>
    </recommendedName>
</protein>